<sequence length="160" mass="17388">MVIARAVPADAGAIAQFQTSAWEQTYRGVVPDRFLGGMDAAASAARWSERLASGGRRAFTASLGERLVAVASTTRSDPQLSLPELELNTLYLLPEVQGTGLADRMLDAAIGDEAAHLLVFRANSRAHGFYRRHGFAPVGEILIDPGTGLAEQRWVRERRR</sequence>
<evidence type="ECO:0000259" key="3">
    <source>
        <dbReference type="PROSITE" id="PS51186"/>
    </source>
</evidence>
<gene>
    <name evidence="4" type="ORF">RWH45_05295</name>
</gene>
<evidence type="ECO:0000256" key="1">
    <source>
        <dbReference type="ARBA" id="ARBA00022679"/>
    </source>
</evidence>
<dbReference type="SUPFAM" id="SSF55729">
    <property type="entry name" value="Acyl-CoA N-acyltransferases (Nat)"/>
    <property type="match status" value="1"/>
</dbReference>
<comment type="caution">
    <text evidence="4">The sequence shown here is derived from an EMBL/GenBank/DDBJ whole genome shotgun (WGS) entry which is preliminary data.</text>
</comment>
<keyword evidence="2" id="KW-0012">Acyltransferase</keyword>
<dbReference type="InterPro" id="IPR000182">
    <property type="entry name" value="GNAT_dom"/>
</dbReference>
<dbReference type="CDD" id="cd04301">
    <property type="entry name" value="NAT_SF"/>
    <property type="match status" value="1"/>
</dbReference>
<dbReference type="InterPro" id="IPR016181">
    <property type="entry name" value="Acyl_CoA_acyltransferase"/>
</dbReference>
<evidence type="ECO:0000313" key="5">
    <source>
        <dbReference type="Proteomes" id="UP001263371"/>
    </source>
</evidence>
<dbReference type="EMBL" id="JAWDIS010000001">
    <property type="protein sequence ID" value="MDU0366618.1"/>
    <property type="molecule type" value="Genomic_DNA"/>
</dbReference>
<evidence type="ECO:0000313" key="4">
    <source>
        <dbReference type="EMBL" id="MDU0366618.1"/>
    </source>
</evidence>
<dbReference type="PROSITE" id="PS51186">
    <property type="entry name" value="GNAT"/>
    <property type="match status" value="1"/>
</dbReference>
<accession>A0ABU3T5H4</accession>
<proteinExistence type="predicted"/>
<dbReference type="Proteomes" id="UP001263371">
    <property type="component" value="Unassembled WGS sequence"/>
</dbReference>
<keyword evidence="5" id="KW-1185">Reference proteome</keyword>
<evidence type="ECO:0000256" key="2">
    <source>
        <dbReference type="ARBA" id="ARBA00023315"/>
    </source>
</evidence>
<dbReference type="Gene3D" id="3.40.630.30">
    <property type="match status" value="1"/>
</dbReference>
<name>A0ABU3T5H4_9MICO</name>
<feature type="domain" description="N-acetyltransferase" evidence="3">
    <location>
        <begin position="1"/>
        <end position="156"/>
    </location>
</feature>
<dbReference type="RefSeq" id="WP_315993833.1">
    <property type="nucleotide sequence ID" value="NZ_JAWDIS010000001.1"/>
</dbReference>
<keyword evidence="1" id="KW-0808">Transferase</keyword>
<dbReference type="PANTHER" id="PTHR43877">
    <property type="entry name" value="AMINOALKYLPHOSPHONATE N-ACETYLTRANSFERASE-RELATED-RELATED"/>
    <property type="match status" value="1"/>
</dbReference>
<dbReference type="Pfam" id="PF00583">
    <property type="entry name" value="Acetyltransf_1"/>
    <property type="match status" value="1"/>
</dbReference>
<organism evidence="4 5">
    <name type="scientific">Microbacterium galbum</name>
    <dbReference type="NCBI Taxonomy" id="3075994"/>
    <lineage>
        <taxon>Bacteria</taxon>
        <taxon>Bacillati</taxon>
        <taxon>Actinomycetota</taxon>
        <taxon>Actinomycetes</taxon>
        <taxon>Micrococcales</taxon>
        <taxon>Microbacteriaceae</taxon>
        <taxon>Microbacterium</taxon>
    </lineage>
</organism>
<reference evidence="4 5" key="1">
    <citation type="submission" date="2023-09" db="EMBL/GenBank/DDBJ databases">
        <title>Microbacterium fusihabitans sp. nov., Microbacterium phycihabitans sp. nov., and Microbacterium cervinum sp. nov., isolated from dried seaweeds of beach.</title>
        <authorList>
            <person name="Lee S.D."/>
        </authorList>
    </citation>
    <scope>NUCLEOTIDE SEQUENCE [LARGE SCALE GENOMIC DNA]</scope>
    <source>
        <strain evidence="4 5">KSW4-17</strain>
    </source>
</reference>
<dbReference type="InterPro" id="IPR050832">
    <property type="entry name" value="Bact_Acetyltransf"/>
</dbReference>
<protein>
    <submittedName>
        <fullName evidence="4">GNAT family N-acetyltransferase</fullName>
    </submittedName>
</protein>